<evidence type="ECO:0000256" key="1">
    <source>
        <dbReference type="SAM" id="Coils"/>
    </source>
</evidence>
<gene>
    <name evidence="2" type="ORF">NX773_14425</name>
</gene>
<name>A0ABT2BN97_9BURK</name>
<feature type="coiled-coil region" evidence="1">
    <location>
        <begin position="274"/>
        <end position="301"/>
    </location>
</feature>
<evidence type="ECO:0000313" key="2">
    <source>
        <dbReference type="EMBL" id="MCS0609363.1"/>
    </source>
</evidence>
<accession>A0ABT2BN97</accession>
<dbReference type="Proteomes" id="UP001205861">
    <property type="component" value="Unassembled WGS sequence"/>
</dbReference>
<sequence>MHRVTTSTTKGKPHMFHSLPRRASTASALVLAGLLQACGSDVADSSPVGTAVSKPAVVGFVSFDQPMQNASASVIDSANPAAAQSLGATNANGMFTGAGLKAGGNYRITSKGGTLPDGTPLNGTMAAEVRNYSGGAVYLTPLTTLASRYLAAHPELDLPKAEAAVRRFLGLPENRDLGAGSSASTPEFSYSKFIAAMGDAGMDRFIDSLVANMDATPATTVSFAAGPLLQSGSGAIATYVGSALVEGALNELGGMAVSSALSGLGLGDQTGAQIGQINEQLRAIQNQLRDMQTQLSNVQLVTSRIATDLKMAQYNDGVSTLGPLLQTVQALTTELTALVNESDDVKLTESYKQRRTDFLNSVCKIYTIDRSFSPSSDVIDNRLRGLQAGATPLITLYKQAKTVNRLLFNADDSQDLYAVRKYWETVQAQLFKLVDVYLSVGPSADGCNAKIASKRYPANDSNPTYKHERENLVNGFKQRQLAQLPLYPTQLLPKDTAVDLQRDIMVRTQAPIKSVMTAYSWARGYSTSQDSLWNYAHITMASDQSPMPASPAYLRQGWRLINNDELRRYFLQGYDMAVQYGWPAASVWGDWNAVMEDITISDEYYLVGFNPARRNYGVLYSNTSAQGVAIAVRPLVPGEDYRPK</sequence>
<proteinExistence type="predicted"/>
<dbReference type="EMBL" id="JANUGV010000003">
    <property type="protein sequence ID" value="MCS0609363.1"/>
    <property type="molecule type" value="Genomic_DNA"/>
</dbReference>
<comment type="caution">
    <text evidence="2">The sequence shown here is derived from an EMBL/GenBank/DDBJ whole genome shotgun (WGS) entry which is preliminary data.</text>
</comment>
<keyword evidence="1" id="KW-0175">Coiled coil</keyword>
<protein>
    <submittedName>
        <fullName evidence="2">Uncharacterized protein</fullName>
    </submittedName>
</protein>
<dbReference type="RefSeq" id="WP_258857013.1">
    <property type="nucleotide sequence ID" value="NZ_JANUGV010000003.1"/>
</dbReference>
<organism evidence="2 3">
    <name type="scientific">Massilia solisilvae</name>
    <dbReference type="NCBI Taxonomy" id="1811225"/>
    <lineage>
        <taxon>Bacteria</taxon>
        <taxon>Pseudomonadati</taxon>
        <taxon>Pseudomonadota</taxon>
        <taxon>Betaproteobacteria</taxon>
        <taxon>Burkholderiales</taxon>
        <taxon>Oxalobacteraceae</taxon>
        <taxon>Telluria group</taxon>
        <taxon>Massilia</taxon>
    </lineage>
</organism>
<reference evidence="2 3" key="1">
    <citation type="submission" date="2022-08" db="EMBL/GenBank/DDBJ databases">
        <title>Reclassification of Massilia species as members of the genera Telluria, Duganella, Pseudoduganella, Mokoshia gen. nov. and Zemynaea gen. nov. using orthogonal and non-orthogonal genome-based approaches.</title>
        <authorList>
            <person name="Bowman J.P."/>
        </authorList>
    </citation>
    <scope>NUCLEOTIDE SEQUENCE [LARGE SCALE GENOMIC DNA]</scope>
    <source>
        <strain evidence="2 3">JCM 31607</strain>
    </source>
</reference>
<keyword evidence="3" id="KW-1185">Reference proteome</keyword>
<evidence type="ECO:0000313" key="3">
    <source>
        <dbReference type="Proteomes" id="UP001205861"/>
    </source>
</evidence>